<evidence type="ECO:0000256" key="6">
    <source>
        <dbReference type="ARBA" id="ARBA00035292"/>
    </source>
</evidence>
<evidence type="ECO:0000256" key="4">
    <source>
        <dbReference type="ARBA" id="ARBA00022980"/>
    </source>
</evidence>
<dbReference type="AlphaFoldDB" id="A0A846U1Y3"/>
<reference evidence="9 10" key="1">
    <citation type="submission" date="2020-04" db="EMBL/GenBank/DDBJ databases">
        <title>Complete genome sequence of Spiroplasma platyhelix ATCC 51748, an insect isolate.</title>
        <authorList>
            <person name="Green E.A."/>
            <person name="Klassen J.L."/>
        </authorList>
    </citation>
    <scope>NUCLEOTIDE SEQUENCE [LARGE SCALE GENOMIC DNA]</scope>
    <source>
        <strain evidence="9 10">PALS-1</strain>
    </source>
</reference>
<dbReference type="InterPro" id="IPR009027">
    <property type="entry name" value="Ribosomal_bL9/RNase_H1_N"/>
</dbReference>
<dbReference type="InterPro" id="IPR036935">
    <property type="entry name" value="Ribosomal_bL9_N_sf"/>
</dbReference>
<evidence type="ECO:0000259" key="8">
    <source>
        <dbReference type="PROSITE" id="PS00651"/>
    </source>
</evidence>
<keyword evidence="2 7" id="KW-0699">rRNA-binding</keyword>
<evidence type="ECO:0000256" key="5">
    <source>
        <dbReference type="ARBA" id="ARBA00023274"/>
    </source>
</evidence>
<evidence type="ECO:0000313" key="10">
    <source>
        <dbReference type="Proteomes" id="UP000584587"/>
    </source>
</evidence>
<dbReference type="Pfam" id="PF01281">
    <property type="entry name" value="Ribosomal_L9_N"/>
    <property type="match status" value="1"/>
</dbReference>
<dbReference type="Gene3D" id="3.40.5.10">
    <property type="entry name" value="Ribosomal protein L9, N-terminal domain"/>
    <property type="match status" value="1"/>
</dbReference>
<keyword evidence="3 7" id="KW-0694">RNA-binding</keyword>
<dbReference type="GO" id="GO:0019843">
    <property type="term" value="F:rRNA binding"/>
    <property type="evidence" value="ECO:0007669"/>
    <property type="project" value="UniProtKB-UniRule"/>
</dbReference>
<name>A0A846U1Y3_9MOLU</name>
<evidence type="ECO:0000256" key="3">
    <source>
        <dbReference type="ARBA" id="ARBA00022884"/>
    </source>
</evidence>
<dbReference type="GO" id="GO:0003735">
    <property type="term" value="F:structural constituent of ribosome"/>
    <property type="evidence" value="ECO:0007669"/>
    <property type="project" value="InterPro"/>
</dbReference>
<evidence type="ECO:0000256" key="2">
    <source>
        <dbReference type="ARBA" id="ARBA00022730"/>
    </source>
</evidence>
<gene>
    <name evidence="7 9" type="primary">rplI</name>
    <name evidence="9" type="ORF">HER12_01970</name>
</gene>
<dbReference type="Gene3D" id="3.10.430.100">
    <property type="entry name" value="Ribosomal protein L9, C-terminal domain"/>
    <property type="match status" value="1"/>
</dbReference>
<organism evidence="9 10">
    <name type="scientific">Spiroplasma platyhelix PALS-1</name>
    <dbReference type="NCBI Taxonomy" id="1276218"/>
    <lineage>
        <taxon>Bacteria</taxon>
        <taxon>Bacillati</taxon>
        <taxon>Mycoplasmatota</taxon>
        <taxon>Mollicutes</taxon>
        <taxon>Entomoplasmatales</taxon>
        <taxon>Spiroplasmataceae</taxon>
        <taxon>Spiroplasma</taxon>
    </lineage>
</organism>
<dbReference type="InterPro" id="IPR000244">
    <property type="entry name" value="Ribosomal_bL9"/>
</dbReference>
<dbReference type="GO" id="GO:0006412">
    <property type="term" value="P:translation"/>
    <property type="evidence" value="ECO:0007669"/>
    <property type="project" value="UniProtKB-UniRule"/>
</dbReference>
<evidence type="ECO:0000256" key="7">
    <source>
        <dbReference type="HAMAP-Rule" id="MF_00503"/>
    </source>
</evidence>
<dbReference type="Pfam" id="PF03948">
    <property type="entry name" value="Ribosomal_L9_C"/>
    <property type="match status" value="1"/>
</dbReference>
<proteinExistence type="inferred from homology"/>
<keyword evidence="5 7" id="KW-0687">Ribonucleoprotein</keyword>
<feature type="domain" description="Ribosomal protein L9" evidence="8">
    <location>
        <begin position="13"/>
        <end position="40"/>
    </location>
</feature>
<accession>A0A846U1Y3</accession>
<dbReference type="SUPFAM" id="SSF55653">
    <property type="entry name" value="Ribosomal protein L9 C-domain"/>
    <property type="match status" value="1"/>
</dbReference>
<dbReference type="GO" id="GO:0005840">
    <property type="term" value="C:ribosome"/>
    <property type="evidence" value="ECO:0007669"/>
    <property type="project" value="UniProtKB-KW"/>
</dbReference>
<dbReference type="GO" id="GO:1990904">
    <property type="term" value="C:ribonucleoprotein complex"/>
    <property type="evidence" value="ECO:0007669"/>
    <property type="project" value="UniProtKB-KW"/>
</dbReference>
<dbReference type="InterPro" id="IPR020069">
    <property type="entry name" value="Ribosomal_bL9_C"/>
</dbReference>
<evidence type="ECO:0000256" key="1">
    <source>
        <dbReference type="ARBA" id="ARBA00010605"/>
    </source>
</evidence>
<dbReference type="NCBIfam" id="TIGR00158">
    <property type="entry name" value="L9"/>
    <property type="match status" value="1"/>
</dbReference>
<comment type="similarity">
    <text evidence="1 7">Belongs to the bacterial ribosomal protein bL9 family.</text>
</comment>
<keyword evidence="4 7" id="KW-0689">Ribosomal protein</keyword>
<dbReference type="Proteomes" id="UP000584587">
    <property type="component" value="Unassembled WGS sequence"/>
</dbReference>
<dbReference type="PANTHER" id="PTHR21368">
    <property type="entry name" value="50S RIBOSOMAL PROTEIN L9"/>
    <property type="match status" value="1"/>
</dbReference>
<sequence length="147" mass="16680">MKVILLNEVKNLGKINQVVEVSDGYAKNYLFPNKLAVSATEDALKVNKKIKADEKEMALEKIKYYQSIKSDLEKLTLEFYLNSKDGKVANAISAKQICAYLHFNFGIELDKHKFVNFKPIKALGTTEVTVKLYSDVLAKFKIKVSEK</sequence>
<dbReference type="EMBL" id="JAAVVK010000002">
    <property type="protein sequence ID" value="NKE38519.1"/>
    <property type="molecule type" value="Genomic_DNA"/>
</dbReference>
<dbReference type="InterPro" id="IPR020594">
    <property type="entry name" value="Ribosomal_bL9_bac/chp"/>
</dbReference>
<dbReference type="RefSeq" id="WP_168105001.1">
    <property type="nucleotide sequence ID" value="NZ_CP051215.1"/>
</dbReference>
<dbReference type="InterPro" id="IPR020070">
    <property type="entry name" value="Ribosomal_bL9_N"/>
</dbReference>
<dbReference type="HAMAP" id="MF_00503">
    <property type="entry name" value="Ribosomal_bL9"/>
    <property type="match status" value="1"/>
</dbReference>
<protein>
    <recommendedName>
        <fullName evidence="6 7">Large ribosomal subunit protein bL9</fullName>
    </recommendedName>
</protein>
<comment type="function">
    <text evidence="7">Binds to the 23S rRNA.</text>
</comment>
<dbReference type="InterPro" id="IPR036791">
    <property type="entry name" value="Ribosomal_bL9_C_sf"/>
</dbReference>
<dbReference type="SUPFAM" id="SSF55658">
    <property type="entry name" value="L9 N-domain-like"/>
    <property type="match status" value="1"/>
</dbReference>
<dbReference type="PROSITE" id="PS00651">
    <property type="entry name" value="RIBOSOMAL_L9"/>
    <property type="match status" value="1"/>
</dbReference>
<keyword evidence="10" id="KW-1185">Reference proteome</keyword>
<comment type="caution">
    <text evidence="9">The sequence shown here is derived from an EMBL/GenBank/DDBJ whole genome shotgun (WGS) entry which is preliminary data.</text>
</comment>
<evidence type="ECO:0000313" key="9">
    <source>
        <dbReference type="EMBL" id="NKE38519.1"/>
    </source>
</evidence>